<feature type="transmembrane region" description="Helical" evidence="1">
    <location>
        <begin position="7"/>
        <end position="26"/>
    </location>
</feature>
<keyword evidence="1" id="KW-0812">Transmembrane</keyword>
<evidence type="ECO:0000313" key="3">
    <source>
        <dbReference type="Proteomes" id="UP000177372"/>
    </source>
</evidence>
<keyword evidence="1" id="KW-1133">Transmembrane helix</keyword>
<dbReference type="InterPro" id="IPR009003">
    <property type="entry name" value="Peptidase_S1_PA"/>
</dbReference>
<keyword evidence="1" id="KW-0472">Membrane</keyword>
<dbReference type="Gene3D" id="2.40.10.10">
    <property type="entry name" value="Trypsin-like serine proteases"/>
    <property type="match status" value="2"/>
</dbReference>
<dbReference type="InterPro" id="IPR043504">
    <property type="entry name" value="Peptidase_S1_PA_chymotrypsin"/>
</dbReference>
<dbReference type="AlphaFoldDB" id="A0A1F6EZT0"/>
<evidence type="ECO:0000256" key="1">
    <source>
        <dbReference type="SAM" id="Phobius"/>
    </source>
</evidence>
<proteinExistence type="predicted"/>
<evidence type="ECO:0000313" key="2">
    <source>
        <dbReference type="EMBL" id="OGG79121.1"/>
    </source>
</evidence>
<name>A0A1F6EZT0_9BACT</name>
<comment type="caution">
    <text evidence="2">The sequence shown here is derived from an EMBL/GenBank/DDBJ whole genome shotgun (WGS) entry which is preliminary data.</text>
</comment>
<sequence>MPAHIRILMSYIGALGIIVGALLILINAERLSSPTPTDEGVGQIANAAAAQPSLEIHPSLPETVQEERALHPLPPVKTTGGPAPSPVPPANTEQVAYVARIPNPYPFPPESFSAINEKTRAALVNILCTSDGVSLQPISGSGIIIDPRGIILTNAHVAQYVLLAQSSETNLSCVIRSGAPARAFWRTEVLYIPPIWIQEHAADITNAAPTGTGEHDYALLRITGLLESLDLSPAALNIHALPFDVREGIGFRDDFVLIASYPAEFVGAAAQFSLYPVSSIAPIKELLTFEASTVDLVSLGGVVEAQSGSSGGPVVNAWGHVIGIITTTSEGATTAERELRAITMTYVNHDLSLQTGDDLITILGSDVATRANEFSTKQAPALVRLLIDNISDR</sequence>
<organism evidence="2 3">
    <name type="scientific">Candidatus Kaiserbacteria bacterium RIFCSPLOWO2_01_FULL_54_13</name>
    <dbReference type="NCBI Taxonomy" id="1798512"/>
    <lineage>
        <taxon>Bacteria</taxon>
        <taxon>Candidatus Kaiseribacteriota</taxon>
    </lineage>
</organism>
<accession>A0A1F6EZT0</accession>
<dbReference type="Proteomes" id="UP000177372">
    <property type="component" value="Unassembled WGS sequence"/>
</dbReference>
<dbReference type="SUPFAM" id="SSF50494">
    <property type="entry name" value="Trypsin-like serine proteases"/>
    <property type="match status" value="1"/>
</dbReference>
<gene>
    <name evidence="2" type="ORF">A3A39_00645</name>
</gene>
<evidence type="ECO:0008006" key="4">
    <source>
        <dbReference type="Google" id="ProtNLM"/>
    </source>
</evidence>
<protein>
    <recommendedName>
        <fullName evidence="4">Serine protease</fullName>
    </recommendedName>
</protein>
<dbReference type="Pfam" id="PF13365">
    <property type="entry name" value="Trypsin_2"/>
    <property type="match status" value="1"/>
</dbReference>
<dbReference type="EMBL" id="MFLZ01000042">
    <property type="protein sequence ID" value="OGG79121.1"/>
    <property type="molecule type" value="Genomic_DNA"/>
</dbReference>
<reference evidence="2 3" key="1">
    <citation type="journal article" date="2016" name="Nat. Commun.">
        <title>Thousands of microbial genomes shed light on interconnected biogeochemical processes in an aquifer system.</title>
        <authorList>
            <person name="Anantharaman K."/>
            <person name="Brown C.T."/>
            <person name="Hug L.A."/>
            <person name="Sharon I."/>
            <person name="Castelle C.J."/>
            <person name="Probst A.J."/>
            <person name="Thomas B.C."/>
            <person name="Singh A."/>
            <person name="Wilkins M.J."/>
            <person name="Karaoz U."/>
            <person name="Brodie E.L."/>
            <person name="Williams K.H."/>
            <person name="Hubbard S.S."/>
            <person name="Banfield J.F."/>
        </authorList>
    </citation>
    <scope>NUCLEOTIDE SEQUENCE [LARGE SCALE GENOMIC DNA]</scope>
</reference>